<dbReference type="CDD" id="cd07820">
    <property type="entry name" value="SRPBCC_3"/>
    <property type="match status" value="1"/>
</dbReference>
<dbReference type="RefSeq" id="WP_188856069.1">
    <property type="nucleotide sequence ID" value="NZ_BMOS01000003.1"/>
</dbReference>
<dbReference type="Pfam" id="PF03364">
    <property type="entry name" value="Polyketide_cyc"/>
    <property type="match status" value="1"/>
</dbReference>
<sequence>MKIYTLTTTQHLPVPQQKAWDFLSNPSQLENITSSDLSFKPVHPLPQKLKEGMTFRYQIRPFLGLRMNWQTEITRIEEGSMFIDIQRSGPFRYWQHEHRLIQKTDGTEMRDTVDYAMPFSIFGNIAHRIFIRKMLEDIFEYRKRAIATYFENN</sequence>
<dbReference type="EMBL" id="BMOS01000003">
    <property type="protein sequence ID" value="GGN52182.1"/>
    <property type="molecule type" value="Genomic_DNA"/>
</dbReference>
<proteinExistence type="predicted"/>
<name>A0A918CZC0_9BACI</name>
<reference evidence="2" key="2">
    <citation type="submission" date="2020-09" db="EMBL/GenBank/DDBJ databases">
        <authorList>
            <person name="Sun Q."/>
            <person name="Ohkuma M."/>
        </authorList>
    </citation>
    <scope>NUCLEOTIDE SEQUENCE</scope>
    <source>
        <strain evidence="2">JCM 17251</strain>
    </source>
</reference>
<protein>
    <recommendedName>
        <fullName evidence="1">Coenzyme Q-binding protein COQ10 START domain-containing protein</fullName>
    </recommendedName>
</protein>
<comment type="caution">
    <text evidence="2">The sequence shown here is derived from an EMBL/GenBank/DDBJ whole genome shotgun (WGS) entry which is preliminary data.</text>
</comment>
<evidence type="ECO:0000313" key="2">
    <source>
        <dbReference type="EMBL" id="GGN52182.1"/>
    </source>
</evidence>
<reference evidence="2" key="1">
    <citation type="journal article" date="2014" name="Int. J. Syst. Evol. Microbiol.">
        <title>Complete genome sequence of Corynebacterium casei LMG S-19264T (=DSM 44701T), isolated from a smear-ripened cheese.</title>
        <authorList>
            <consortium name="US DOE Joint Genome Institute (JGI-PGF)"/>
            <person name="Walter F."/>
            <person name="Albersmeier A."/>
            <person name="Kalinowski J."/>
            <person name="Ruckert C."/>
        </authorList>
    </citation>
    <scope>NUCLEOTIDE SEQUENCE</scope>
    <source>
        <strain evidence="2">JCM 17251</strain>
    </source>
</reference>
<accession>A0A918CZC0</accession>
<dbReference type="SUPFAM" id="SSF55961">
    <property type="entry name" value="Bet v1-like"/>
    <property type="match status" value="1"/>
</dbReference>
<dbReference type="InterPro" id="IPR023393">
    <property type="entry name" value="START-like_dom_sf"/>
</dbReference>
<evidence type="ECO:0000259" key="1">
    <source>
        <dbReference type="Pfam" id="PF03364"/>
    </source>
</evidence>
<evidence type="ECO:0000313" key="3">
    <source>
        <dbReference type="Proteomes" id="UP000624041"/>
    </source>
</evidence>
<feature type="domain" description="Coenzyme Q-binding protein COQ10 START" evidence="1">
    <location>
        <begin position="12"/>
        <end position="121"/>
    </location>
</feature>
<dbReference type="Proteomes" id="UP000624041">
    <property type="component" value="Unassembled WGS sequence"/>
</dbReference>
<keyword evidence="3" id="KW-1185">Reference proteome</keyword>
<gene>
    <name evidence="2" type="ORF">GCM10007971_07500</name>
</gene>
<dbReference type="Gene3D" id="3.30.530.20">
    <property type="match status" value="1"/>
</dbReference>
<organism evidence="2 3">
    <name type="scientific">Oceanobacillus indicireducens</name>
    <dbReference type="NCBI Taxonomy" id="1004261"/>
    <lineage>
        <taxon>Bacteria</taxon>
        <taxon>Bacillati</taxon>
        <taxon>Bacillota</taxon>
        <taxon>Bacilli</taxon>
        <taxon>Bacillales</taxon>
        <taxon>Bacillaceae</taxon>
        <taxon>Oceanobacillus</taxon>
    </lineage>
</organism>
<dbReference type="AlphaFoldDB" id="A0A918CZC0"/>
<dbReference type="InterPro" id="IPR005031">
    <property type="entry name" value="COQ10_START"/>
</dbReference>